<reference evidence="2" key="1">
    <citation type="journal article" date="2020" name="Phytopathology">
        <title>Genome Sequence Resources of Colletotrichum truncatum, C. plurivorum, C. musicola, and C. sojae: Four Species Pathogenic to Soybean (Glycine max).</title>
        <authorList>
            <person name="Rogerio F."/>
            <person name="Boufleur T.R."/>
            <person name="Ciampi-Guillardi M."/>
            <person name="Sukno S.A."/>
            <person name="Thon M.R."/>
            <person name="Massola Junior N.S."/>
            <person name="Baroncelli R."/>
        </authorList>
    </citation>
    <scope>NUCLEOTIDE SEQUENCE</scope>
    <source>
        <strain evidence="2">LFN00145</strain>
    </source>
</reference>
<gene>
    <name evidence="2" type="ORF">CPLU01_07513</name>
</gene>
<dbReference type="AlphaFoldDB" id="A0A8H6KF36"/>
<evidence type="ECO:0000313" key="3">
    <source>
        <dbReference type="Proteomes" id="UP000654918"/>
    </source>
</evidence>
<comment type="caution">
    <text evidence="2">The sequence shown here is derived from an EMBL/GenBank/DDBJ whole genome shotgun (WGS) entry which is preliminary data.</text>
</comment>
<dbReference type="InterPro" id="IPR036047">
    <property type="entry name" value="F-box-like_dom_sf"/>
</dbReference>
<feature type="domain" description="F-box" evidence="1">
    <location>
        <begin position="39"/>
        <end position="85"/>
    </location>
</feature>
<dbReference type="Pfam" id="PF00646">
    <property type="entry name" value="F-box"/>
    <property type="match status" value="1"/>
</dbReference>
<evidence type="ECO:0000259" key="1">
    <source>
        <dbReference type="PROSITE" id="PS50181"/>
    </source>
</evidence>
<dbReference type="EMBL" id="WIGO01000098">
    <property type="protein sequence ID" value="KAF6830098.1"/>
    <property type="molecule type" value="Genomic_DNA"/>
</dbReference>
<keyword evidence="3" id="KW-1185">Reference proteome</keyword>
<dbReference type="PROSITE" id="PS50181">
    <property type="entry name" value="FBOX"/>
    <property type="match status" value="1"/>
</dbReference>
<organism evidence="2 3">
    <name type="scientific">Colletotrichum plurivorum</name>
    <dbReference type="NCBI Taxonomy" id="2175906"/>
    <lineage>
        <taxon>Eukaryota</taxon>
        <taxon>Fungi</taxon>
        <taxon>Dikarya</taxon>
        <taxon>Ascomycota</taxon>
        <taxon>Pezizomycotina</taxon>
        <taxon>Sordariomycetes</taxon>
        <taxon>Hypocreomycetidae</taxon>
        <taxon>Glomerellales</taxon>
        <taxon>Glomerellaceae</taxon>
        <taxon>Colletotrichum</taxon>
        <taxon>Colletotrichum orchidearum species complex</taxon>
    </lineage>
</organism>
<evidence type="ECO:0000313" key="2">
    <source>
        <dbReference type="EMBL" id="KAF6830098.1"/>
    </source>
</evidence>
<name>A0A8H6KF36_9PEZI</name>
<sequence length="147" mass="16554">MESGRLFRCYTLDDAQLARRCPLDNGRHTDASIPRRYSANQLDCLPAELLLPVLLGVDIPSLTRLRSVNRRAMELVDSVPEYAAMIKRCPGVIRAIVSIQADAFDCRTLHATLNTSLCSTCTRYGDYLYLKASNLSKAIYFFSFSHM</sequence>
<dbReference type="Proteomes" id="UP000654918">
    <property type="component" value="Unassembled WGS sequence"/>
</dbReference>
<proteinExistence type="predicted"/>
<dbReference type="SUPFAM" id="SSF81383">
    <property type="entry name" value="F-box domain"/>
    <property type="match status" value="1"/>
</dbReference>
<accession>A0A8H6KF36</accession>
<protein>
    <submittedName>
        <fullName evidence="2">F-box domain-containing protein</fullName>
    </submittedName>
</protein>
<dbReference type="InterPro" id="IPR001810">
    <property type="entry name" value="F-box_dom"/>
</dbReference>